<evidence type="ECO:0000313" key="2">
    <source>
        <dbReference type="EMBL" id="PRO74580.1"/>
    </source>
</evidence>
<dbReference type="AlphaFoldDB" id="A0A2S9VDQ1"/>
<evidence type="ECO:0008006" key="4">
    <source>
        <dbReference type="Google" id="ProtNLM"/>
    </source>
</evidence>
<proteinExistence type="predicted"/>
<name>A0A2S9VDQ1_9ALTE</name>
<sequence length="70" mass="6652">MYELNSKHIELVSGGGDIIDAAEGATTGAGAGATVVGIAVAVGATVTAPVVIGVVAAGALIGAAYEYFSD</sequence>
<keyword evidence="1" id="KW-1133">Transmembrane helix</keyword>
<keyword evidence="1" id="KW-0472">Membrane</keyword>
<accession>A0A2S9VDQ1</accession>
<dbReference type="EMBL" id="PVNP01000047">
    <property type="protein sequence ID" value="PRO74580.1"/>
    <property type="molecule type" value="Genomic_DNA"/>
</dbReference>
<comment type="caution">
    <text evidence="2">The sequence shown here is derived from an EMBL/GenBank/DDBJ whole genome shotgun (WGS) entry which is preliminary data.</text>
</comment>
<gene>
    <name evidence="2" type="ORF">C6Y40_05585</name>
</gene>
<organism evidence="2 3">
    <name type="scientific">Alteromonas alba</name>
    <dbReference type="NCBI Taxonomy" id="2079529"/>
    <lineage>
        <taxon>Bacteria</taxon>
        <taxon>Pseudomonadati</taxon>
        <taxon>Pseudomonadota</taxon>
        <taxon>Gammaproteobacteria</taxon>
        <taxon>Alteromonadales</taxon>
        <taxon>Alteromonadaceae</taxon>
        <taxon>Alteromonas/Salinimonas group</taxon>
        <taxon>Alteromonas</taxon>
    </lineage>
</organism>
<reference evidence="3" key="1">
    <citation type="journal article" date="2020" name="Int. J. Syst. Evol. Microbiol.">
        <title>Alteromonas alba sp. nov., a marine bacterium isolated from the seawater of the West Pacific Ocean.</title>
        <authorList>
            <person name="Sun C."/>
            <person name="Wu Y.-H."/>
            <person name="Xamxidin M."/>
            <person name="Cheng H."/>
            <person name="Xu X.-W."/>
        </authorList>
    </citation>
    <scope>NUCLEOTIDE SEQUENCE [LARGE SCALE GENOMIC DNA]</scope>
    <source>
        <strain evidence="3">190</strain>
    </source>
</reference>
<protein>
    <recommendedName>
        <fullName evidence="4">Bacteriocin</fullName>
    </recommendedName>
</protein>
<evidence type="ECO:0000256" key="1">
    <source>
        <dbReference type="SAM" id="Phobius"/>
    </source>
</evidence>
<keyword evidence="1" id="KW-0812">Transmembrane</keyword>
<dbReference type="Proteomes" id="UP000238949">
    <property type="component" value="Unassembled WGS sequence"/>
</dbReference>
<evidence type="ECO:0000313" key="3">
    <source>
        <dbReference type="Proteomes" id="UP000238949"/>
    </source>
</evidence>
<dbReference type="RefSeq" id="WP_105933731.1">
    <property type="nucleotide sequence ID" value="NZ_PVNP01000047.1"/>
</dbReference>
<feature type="transmembrane region" description="Helical" evidence="1">
    <location>
        <begin position="38"/>
        <end position="65"/>
    </location>
</feature>
<keyword evidence="3" id="KW-1185">Reference proteome</keyword>